<keyword evidence="5" id="KW-0408">Iron</keyword>
<dbReference type="SUPFAM" id="SSF50022">
    <property type="entry name" value="ISP domain"/>
    <property type="match status" value="1"/>
</dbReference>
<protein>
    <submittedName>
        <fullName evidence="8">Rieske 2Fe-2S family protein</fullName>
    </submittedName>
</protein>
<dbReference type="RefSeq" id="WP_131836510.1">
    <property type="nucleotide sequence ID" value="NZ_SMFY01000003.1"/>
</dbReference>
<dbReference type="PANTHER" id="PTHR43756">
    <property type="entry name" value="CHOLINE MONOOXYGENASE, CHLOROPLASTIC"/>
    <property type="match status" value="1"/>
</dbReference>
<evidence type="ECO:0000256" key="1">
    <source>
        <dbReference type="ARBA" id="ARBA00001962"/>
    </source>
</evidence>
<dbReference type="CDD" id="cd03469">
    <property type="entry name" value="Rieske_RO_Alpha_N"/>
    <property type="match status" value="1"/>
</dbReference>
<dbReference type="GO" id="GO:0016491">
    <property type="term" value="F:oxidoreductase activity"/>
    <property type="evidence" value="ECO:0007669"/>
    <property type="project" value="UniProtKB-KW"/>
</dbReference>
<dbReference type="InterPro" id="IPR015879">
    <property type="entry name" value="Ring_hydroxy_dOase_asu_C_dom"/>
</dbReference>
<dbReference type="GO" id="GO:0051537">
    <property type="term" value="F:2 iron, 2 sulfur cluster binding"/>
    <property type="evidence" value="ECO:0007669"/>
    <property type="project" value="UniProtKB-KW"/>
</dbReference>
<evidence type="ECO:0000256" key="5">
    <source>
        <dbReference type="ARBA" id="ARBA00023004"/>
    </source>
</evidence>
<proteinExistence type="predicted"/>
<dbReference type="GO" id="GO:0005506">
    <property type="term" value="F:iron ion binding"/>
    <property type="evidence" value="ECO:0007669"/>
    <property type="project" value="InterPro"/>
</dbReference>
<dbReference type="SUPFAM" id="SSF55961">
    <property type="entry name" value="Bet v1-like"/>
    <property type="match status" value="1"/>
</dbReference>
<keyword evidence="2" id="KW-0001">2Fe-2S</keyword>
<organism evidence="8 9">
    <name type="scientific">Ancylobacter aquaticus</name>
    <dbReference type="NCBI Taxonomy" id="100"/>
    <lineage>
        <taxon>Bacteria</taxon>
        <taxon>Pseudomonadati</taxon>
        <taxon>Pseudomonadota</taxon>
        <taxon>Alphaproteobacteria</taxon>
        <taxon>Hyphomicrobiales</taxon>
        <taxon>Xanthobacteraceae</taxon>
        <taxon>Ancylobacter</taxon>
    </lineage>
</organism>
<dbReference type="InterPro" id="IPR036922">
    <property type="entry name" value="Rieske_2Fe-2S_sf"/>
</dbReference>
<keyword evidence="3" id="KW-0479">Metal-binding</keyword>
<evidence type="ECO:0000313" key="9">
    <source>
        <dbReference type="Proteomes" id="UP000295030"/>
    </source>
</evidence>
<evidence type="ECO:0000259" key="7">
    <source>
        <dbReference type="PROSITE" id="PS51296"/>
    </source>
</evidence>
<sequence length="413" mass="47034">MSASENVAELMAQYRTGFSLPGPLYYDADVFEMEMKAIFGTQWLFACNECEVKEPGDYLTLEVGRNSIIIVRDDNGEVQAFHNTCRHRGSRVCQEHKGTVGRLVCPYHQWTYDLDGTLLSATQMPEDFDPRRYSLKPVHAANVAGLIYICLAEAPPDLDHFKRTVTPYIAPHQPARTKVAFESVLIEKANWKLVIENNRECYHCAGNHPELLVSLVEAALPNDTRTHWFSELMLRKAQEWDALGLPHRPADGGIEFRCIRLPFNEGVTSMTMDGKPACKKLVGDLTERDLGSVRMFHVPNNWNHFLSDHIIHFRVLPRGPMETEVRTTWLVHEDAIEGWDYDVDRLKEVWQITNQQDQHLAEQNFLGVRSDAYEPGPYSPAGEFMILDFNRWYMATLAAHLPPGAPGLRVAAE</sequence>
<keyword evidence="9" id="KW-1185">Reference proteome</keyword>
<dbReference type="InterPro" id="IPR001663">
    <property type="entry name" value="Rng_hydr_dOase-A"/>
</dbReference>
<dbReference type="PANTHER" id="PTHR43756:SF5">
    <property type="entry name" value="CHOLINE MONOOXYGENASE, CHLOROPLASTIC"/>
    <property type="match status" value="1"/>
</dbReference>
<dbReference type="Gene3D" id="2.102.10.10">
    <property type="entry name" value="Rieske [2Fe-2S] iron-sulphur domain"/>
    <property type="match status" value="1"/>
</dbReference>
<dbReference type="OrthoDB" id="7456916at2"/>
<evidence type="ECO:0000256" key="3">
    <source>
        <dbReference type="ARBA" id="ARBA00022723"/>
    </source>
</evidence>
<reference evidence="8 9" key="1">
    <citation type="submission" date="2019-03" db="EMBL/GenBank/DDBJ databases">
        <title>Genomic Encyclopedia of Type Strains, Phase IV (KMG-IV): sequencing the most valuable type-strain genomes for metagenomic binning, comparative biology and taxonomic classification.</title>
        <authorList>
            <person name="Goeker M."/>
        </authorList>
    </citation>
    <scope>NUCLEOTIDE SEQUENCE [LARGE SCALE GENOMIC DNA]</scope>
    <source>
        <strain evidence="8 9">DSM 101</strain>
    </source>
</reference>
<dbReference type="PRINTS" id="PR00090">
    <property type="entry name" value="RNGDIOXGNASE"/>
</dbReference>
<keyword evidence="4" id="KW-0560">Oxidoreductase</keyword>
<dbReference type="Proteomes" id="UP000295030">
    <property type="component" value="Unassembled WGS sequence"/>
</dbReference>
<dbReference type="PROSITE" id="PS51296">
    <property type="entry name" value="RIESKE"/>
    <property type="match status" value="1"/>
</dbReference>
<evidence type="ECO:0000256" key="2">
    <source>
        <dbReference type="ARBA" id="ARBA00022714"/>
    </source>
</evidence>
<comment type="cofactor">
    <cofactor evidence="1">
        <name>Fe cation</name>
        <dbReference type="ChEBI" id="CHEBI:24875"/>
    </cofactor>
</comment>
<dbReference type="Pfam" id="PF00848">
    <property type="entry name" value="Ring_hydroxyl_A"/>
    <property type="match status" value="1"/>
</dbReference>
<feature type="domain" description="Rieske" evidence="7">
    <location>
        <begin position="44"/>
        <end position="149"/>
    </location>
</feature>
<dbReference type="EMBL" id="SMFY01000003">
    <property type="protein sequence ID" value="TCK23563.1"/>
    <property type="molecule type" value="Genomic_DNA"/>
</dbReference>
<dbReference type="InterPro" id="IPR017941">
    <property type="entry name" value="Rieske_2Fe-2S"/>
</dbReference>
<name>A0A4R1HQU9_ANCAQ</name>
<dbReference type="CDD" id="cd08884">
    <property type="entry name" value="RHO_alpha_C_GbcA-like"/>
    <property type="match status" value="1"/>
</dbReference>
<dbReference type="Gene3D" id="3.90.380.10">
    <property type="entry name" value="Naphthalene 1,2-dioxygenase Alpha Subunit, Chain A, domain 1"/>
    <property type="match status" value="1"/>
</dbReference>
<evidence type="ECO:0000256" key="4">
    <source>
        <dbReference type="ARBA" id="ARBA00023002"/>
    </source>
</evidence>
<evidence type="ECO:0000256" key="6">
    <source>
        <dbReference type="ARBA" id="ARBA00023014"/>
    </source>
</evidence>
<keyword evidence="6" id="KW-0411">Iron-sulfur</keyword>
<accession>A0A4R1HQU9</accession>
<comment type="caution">
    <text evidence="8">The sequence shown here is derived from an EMBL/GenBank/DDBJ whole genome shotgun (WGS) entry which is preliminary data.</text>
</comment>
<dbReference type="Pfam" id="PF00355">
    <property type="entry name" value="Rieske"/>
    <property type="match status" value="1"/>
</dbReference>
<dbReference type="AlphaFoldDB" id="A0A4R1HQU9"/>
<evidence type="ECO:0000313" key="8">
    <source>
        <dbReference type="EMBL" id="TCK23563.1"/>
    </source>
</evidence>
<gene>
    <name evidence="8" type="ORF">EV667_3402</name>
</gene>